<feature type="transmembrane region" description="Helical" evidence="2">
    <location>
        <begin position="135"/>
        <end position="156"/>
    </location>
</feature>
<organism evidence="4 6">
    <name type="scientific">Enterococcus malodoratus ATCC 43197</name>
    <dbReference type="NCBI Taxonomy" id="1158601"/>
    <lineage>
        <taxon>Bacteria</taxon>
        <taxon>Bacillati</taxon>
        <taxon>Bacillota</taxon>
        <taxon>Bacilli</taxon>
        <taxon>Lactobacillales</taxon>
        <taxon>Enterococcaceae</taxon>
        <taxon>Enterococcus</taxon>
    </lineage>
</organism>
<proteinExistence type="predicted"/>
<evidence type="ECO:0000313" key="5">
    <source>
        <dbReference type="EMBL" id="EOT70329.1"/>
    </source>
</evidence>
<dbReference type="GO" id="GO:0003677">
    <property type="term" value="F:DNA binding"/>
    <property type="evidence" value="ECO:0007669"/>
    <property type="project" value="InterPro"/>
</dbReference>
<dbReference type="STRING" id="71451.RV07_GL002768"/>
<keyword evidence="2" id="KW-1133">Transmembrane helix</keyword>
<dbReference type="Proteomes" id="UP000013783">
    <property type="component" value="Unassembled WGS sequence"/>
</dbReference>
<dbReference type="InterPro" id="IPR025194">
    <property type="entry name" value="RodZ-like_C"/>
</dbReference>
<keyword evidence="2" id="KW-0472">Membrane</keyword>
<dbReference type="InterPro" id="IPR010982">
    <property type="entry name" value="Lambda_DNA-bd_dom_sf"/>
</dbReference>
<feature type="domain" description="Cytoskeleton protein RodZ-like C-terminal" evidence="3">
    <location>
        <begin position="233"/>
        <end position="295"/>
    </location>
</feature>
<dbReference type="RefSeq" id="WP_010742702.1">
    <property type="nucleotide sequence ID" value="NZ_KB946253.1"/>
</dbReference>
<accession>R2QL37</accession>
<reference evidence="5 7" key="2">
    <citation type="submission" date="2013-03" db="EMBL/GenBank/DDBJ databases">
        <title>The Genome Sequence of Enterococcus malodoratus ATCC_43197 (PacBio/Illumina hybrid assembly).</title>
        <authorList>
            <consortium name="The Broad Institute Genomics Platform"/>
            <consortium name="The Broad Institute Genome Sequencing Center for Infectious Disease"/>
            <person name="Earl A."/>
            <person name="Russ C."/>
            <person name="Gilmore M."/>
            <person name="Surin D."/>
            <person name="Walker B."/>
            <person name="Young S."/>
            <person name="Zeng Q."/>
            <person name="Gargeya S."/>
            <person name="Fitzgerald M."/>
            <person name="Haas B."/>
            <person name="Abouelleil A."/>
            <person name="Allen A.W."/>
            <person name="Alvarado L."/>
            <person name="Arachchi H.M."/>
            <person name="Berlin A.M."/>
            <person name="Chapman S.B."/>
            <person name="Gainer-Dewar J."/>
            <person name="Goldberg J."/>
            <person name="Griggs A."/>
            <person name="Gujja S."/>
            <person name="Hansen M."/>
            <person name="Howarth C."/>
            <person name="Imamovic A."/>
            <person name="Ireland A."/>
            <person name="Larimer J."/>
            <person name="McCowan C."/>
            <person name="Murphy C."/>
            <person name="Pearson M."/>
            <person name="Poon T.W."/>
            <person name="Priest M."/>
            <person name="Roberts A."/>
            <person name="Saif S."/>
            <person name="Shea T."/>
            <person name="Sisk P."/>
            <person name="Sykes S."/>
            <person name="Wortman J."/>
            <person name="Nusbaum C."/>
            <person name="Birren B."/>
        </authorList>
    </citation>
    <scope>NUCLEOTIDE SEQUENCE [LARGE SCALE GENOMIC DNA]</scope>
    <source>
        <strain evidence="5 7">ATCC 43197</strain>
    </source>
</reference>
<dbReference type="EMBL" id="ASWA01000002">
    <property type="protein sequence ID" value="EOT70329.1"/>
    <property type="molecule type" value="Genomic_DNA"/>
</dbReference>
<dbReference type="PANTHER" id="PTHR34475">
    <property type="match status" value="1"/>
</dbReference>
<feature type="region of interest" description="Disordered" evidence="1">
    <location>
        <begin position="168"/>
        <end position="205"/>
    </location>
</feature>
<dbReference type="eggNOG" id="COG1426">
    <property type="taxonomic scope" value="Bacteria"/>
</dbReference>
<dbReference type="Proteomes" id="UP000014148">
    <property type="component" value="Unassembled WGS sequence"/>
</dbReference>
<dbReference type="SUPFAM" id="SSF47413">
    <property type="entry name" value="lambda repressor-like DNA-binding domains"/>
    <property type="match status" value="1"/>
</dbReference>
<gene>
    <name evidence="5" type="ORF">I585_01809</name>
    <name evidence="4" type="ORF">UAI_03929</name>
</gene>
<evidence type="ECO:0000313" key="6">
    <source>
        <dbReference type="Proteomes" id="UP000013783"/>
    </source>
</evidence>
<dbReference type="PATRIC" id="fig|1158601.3.peg.3897"/>
<feature type="compositionally biased region" description="Polar residues" evidence="1">
    <location>
        <begin position="168"/>
        <end position="196"/>
    </location>
</feature>
<evidence type="ECO:0000259" key="3">
    <source>
        <dbReference type="Pfam" id="PF13464"/>
    </source>
</evidence>
<dbReference type="AlphaFoldDB" id="R2QL37"/>
<keyword evidence="2" id="KW-0812">Transmembrane</keyword>
<sequence length="312" mass="35091">MLKIGDNFSSKKLFHYYEIGVENQVASINIGETLRKARIDKKISLDELQQRTKIQKRYLLAIEENDFQELPSDYYLRTFIRQYADEVKLDGNHLIDVLDGKDRPLPNYPELETVDELRKNKHAENPTRARFRATLPMIILGLVALAIISVVGYMTWLDHQETAIIPENSSVQVERSDVSSSAAEKVSTSQPKPTTESSKKPEKPKMAFAMENNTTNAATMKIEHAEKPLKITFTGKERVWVGVQINGALTYQYTLQPGESQTTELPADAAQAIITVGMAKYAEVKVNDQALDFQPGDSLLQKNVTLNIAYAS</sequence>
<evidence type="ECO:0000313" key="7">
    <source>
        <dbReference type="Proteomes" id="UP000014148"/>
    </source>
</evidence>
<evidence type="ECO:0000256" key="1">
    <source>
        <dbReference type="SAM" id="MobiDB-lite"/>
    </source>
</evidence>
<evidence type="ECO:0000313" key="4">
    <source>
        <dbReference type="EMBL" id="EOH72345.1"/>
    </source>
</evidence>
<dbReference type="EMBL" id="AJAK01000030">
    <property type="protein sequence ID" value="EOH72345.1"/>
    <property type="molecule type" value="Genomic_DNA"/>
</dbReference>
<comment type="caution">
    <text evidence="4">The sequence shown here is derived from an EMBL/GenBank/DDBJ whole genome shotgun (WGS) entry which is preliminary data.</text>
</comment>
<name>R2QL37_9ENTE</name>
<reference evidence="4 6" key="1">
    <citation type="submission" date="2013-02" db="EMBL/GenBank/DDBJ databases">
        <title>The Genome Sequence of Enterococcus malodoratus ATCC_43197.</title>
        <authorList>
            <consortium name="The Broad Institute Genome Sequencing Platform"/>
            <consortium name="The Broad Institute Genome Sequencing Center for Infectious Disease"/>
            <person name="Earl A.M."/>
            <person name="Gilmore M.S."/>
            <person name="Lebreton F."/>
            <person name="Walker B."/>
            <person name="Young S.K."/>
            <person name="Zeng Q."/>
            <person name="Gargeya S."/>
            <person name="Fitzgerald M."/>
            <person name="Haas B."/>
            <person name="Abouelleil A."/>
            <person name="Alvarado L."/>
            <person name="Arachchi H.M."/>
            <person name="Berlin A.M."/>
            <person name="Chapman S.B."/>
            <person name="Dewar J."/>
            <person name="Goldberg J."/>
            <person name="Griggs A."/>
            <person name="Gujja S."/>
            <person name="Hansen M."/>
            <person name="Howarth C."/>
            <person name="Imamovic A."/>
            <person name="Larimer J."/>
            <person name="McCowan C."/>
            <person name="Murphy C."/>
            <person name="Neiman D."/>
            <person name="Pearson M."/>
            <person name="Priest M."/>
            <person name="Roberts A."/>
            <person name="Saif S."/>
            <person name="Shea T."/>
            <person name="Sisk P."/>
            <person name="Sykes S."/>
            <person name="Wortman J."/>
            <person name="Nusbaum C."/>
            <person name="Birren B."/>
        </authorList>
    </citation>
    <scope>NUCLEOTIDE SEQUENCE [LARGE SCALE GENOMIC DNA]</scope>
    <source>
        <strain evidence="4 6">ATCC 43197</strain>
    </source>
</reference>
<dbReference type="Pfam" id="PF13413">
    <property type="entry name" value="HTH_25"/>
    <property type="match status" value="1"/>
</dbReference>
<dbReference type="InterPro" id="IPR050400">
    <property type="entry name" value="Bact_Cytoskel_RodZ"/>
</dbReference>
<dbReference type="Pfam" id="PF13464">
    <property type="entry name" value="RodZ_C"/>
    <property type="match status" value="1"/>
</dbReference>
<evidence type="ECO:0000256" key="2">
    <source>
        <dbReference type="SAM" id="Phobius"/>
    </source>
</evidence>
<keyword evidence="7" id="KW-1185">Reference proteome</keyword>
<protein>
    <recommendedName>
        <fullName evidence="3">Cytoskeleton protein RodZ-like C-terminal domain-containing protein</fullName>
    </recommendedName>
</protein>
<dbReference type="PANTHER" id="PTHR34475:SF1">
    <property type="entry name" value="CYTOSKELETON PROTEIN RODZ"/>
    <property type="match status" value="1"/>
</dbReference>
<dbReference type="Gene3D" id="1.10.260.40">
    <property type="entry name" value="lambda repressor-like DNA-binding domains"/>
    <property type="match status" value="1"/>
</dbReference>